<dbReference type="InterPro" id="IPR030678">
    <property type="entry name" value="Peptide/Ni-bd"/>
</dbReference>
<name>A0ABU4WAQ0_9FUSO</name>
<proteinExistence type="inferred from homology"/>
<dbReference type="InterPro" id="IPR000914">
    <property type="entry name" value="SBP_5_dom"/>
</dbReference>
<dbReference type="Gene3D" id="3.90.76.10">
    <property type="entry name" value="Dipeptide-binding Protein, Domain 1"/>
    <property type="match status" value="1"/>
</dbReference>
<dbReference type="CDD" id="cd08499">
    <property type="entry name" value="PBP2_Ylib_like"/>
    <property type="match status" value="1"/>
</dbReference>
<dbReference type="PANTHER" id="PTHR30290">
    <property type="entry name" value="PERIPLASMIC BINDING COMPONENT OF ABC TRANSPORTER"/>
    <property type="match status" value="1"/>
</dbReference>
<dbReference type="InterPro" id="IPR039424">
    <property type="entry name" value="SBP_5"/>
</dbReference>
<keyword evidence="2" id="KW-0813">Transport</keyword>
<evidence type="ECO:0000313" key="6">
    <source>
        <dbReference type="EMBL" id="MDX8335739.1"/>
    </source>
</evidence>
<feature type="domain" description="Solute-binding protein family 5" evidence="5">
    <location>
        <begin position="69"/>
        <end position="418"/>
    </location>
</feature>
<protein>
    <submittedName>
        <fullName evidence="6">Glutathione ABC transporter substrate-binding protein</fullName>
    </submittedName>
</protein>
<dbReference type="SUPFAM" id="SSF53850">
    <property type="entry name" value="Periplasmic binding protein-like II"/>
    <property type="match status" value="1"/>
</dbReference>
<accession>A0ABU4WAQ0</accession>
<evidence type="ECO:0000313" key="7">
    <source>
        <dbReference type="Proteomes" id="UP001279681"/>
    </source>
</evidence>
<dbReference type="PANTHER" id="PTHR30290:SF9">
    <property type="entry name" value="OLIGOPEPTIDE-BINDING PROTEIN APPA"/>
    <property type="match status" value="1"/>
</dbReference>
<comment type="caution">
    <text evidence="6">The sequence shown here is derived from an EMBL/GenBank/DDBJ whole genome shotgun (WGS) entry which is preliminary data.</text>
</comment>
<evidence type="ECO:0000259" key="5">
    <source>
        <dbReference type="Pfam" id="PF00496"/>
    </source>
</evidence>
<keyword evidence="3 4" id="KW-0732">Signal</keyword>
<feature type="signal peptide" evidence="4">
    <location>
        <begin position="1"/>
        <end position="23"/>
    </location>
</feature>
<dbReference type="PIRSF" id="PIRSF002741">
    <property type="entry name" value="MppA"/>
    <property type="match status" value="1"/>
</dbReference>
<feature type="chain" id="PRO_5047376608" evidence="4">
    <location>
        <begin position="24"/>
        <end position="500"/>
    </location>
</feature>
<reference evidence="7" key="1">
    <citation type="submission" date="2023-07" db="EMBL/GenBank/DDBJ databases">
        <authorList>
            <person name="Colorado M.A."/>
            <person name="Villamil L.M."/>
            <person name="Melo J.F."/>
            <person name="Rodriguez J.A."/>
            <person name="Ruiz R.Y."/>
        </authorList>
    </citation>
    <scope>NUCLEOTIDE SEQUENCE [LARGE SCALE GENOMIC DNA]</scope>
    <source>
        <strain evidence="7">C33</strain>
    </source>
</reference>
<comment type="similarity">
    <text evidence="1">Belongs to the bacterial solute-binding protein 5 family.</text>
</comment>
<dbReference type="Proteomes" id="UP001279681">
    <property type="component" value="Unassembled WGS sequence"/>
</dbReference>
<organism evidence="6 7">
    <name type="scientific">Candidatus Cetobacterium colombiensis</name>
    <dbReference type="NCBI Taxonomy" id="3073100"/>
    <lineage>
        <taxon>Bacteria</taxon>
        <taxon>Fusobacteriati</taxon>
        <taxon>Fusobacteriota</taxon>
        <taxon>Fusobacteriia</taxon>
        <taxon>Fusobacteriales</taxon>
        <taxon>Fusobacteriaceae</taxon>
        <taxon>Cetobacterium</taxon>
    </lineage>
</organism>
<keyword evidence="7" id="KW-1185">Reference proteome</keyword>
<dbReference type="Gene3D" id="3.40.190.10">
    <property type="entry name" value="Periplasmic binding protein-like II"/>
    <property type="match status" value="1"/>
</dbReference>
<dbReference type="EMBL" id="JAVIKH010000004">
    <property type="protein sequence ID" value="MDX8335739.1"/>
    <property type="molecule type" value="Genomic_DNA"/>
</dbReference>
<gene>
    <name evidence="6" type="ORF">RFV38_04335</name>
</gene>
<evidence type="ECO:0000256" key="4">
    <source>
        <dbReference type="SAM" id="SignalP"/>
    </source>
</evidence>
<dbReference type="RefSeq" id="WP_320313145.1">
    <property type="nucleotide sequence ID" value="NZ_JAVIKH010000004.1"/>
</dbReference>
<dbReference type="Pfam" id="PF00496">
    <property type="entry name" value="SBP_bac_5"/>
    <property type="match status" value="1"/>
</dbReference>
<dbReference type="Gene3D" id="3.10.105.10">
    <property type="entry name" value="Dipeptide-binding Protein, Domain 3"/>
    <property type="match status" value="1"/>
</dbReference>
<sequence length="500" mass="55350">MKKKIFLLSTLAVFLGMNVEAQATKDTLIIAQGADAKILDPHATNDQPSSRVAGQIYDSLVKQDSKMNIIPGLAESWTQIDDTTTEFKLRKGVKFHNGEPLTADDVKFTLDRMKASPQVSHIIKAIDSVEVVDDSTVRIKTDKPFGALLSHLSHTAASILNREAVEKGGDSYGQKPVGTGPYKFVSWQAGDRISLQANPDYYLGKAPTEKVIFRSIVEGTNRTIGLETGEVDIAYDLEPVDKEMVKSLPTLDYVEEPSLSMAYIGFNVNKDSLKDKRVRQAISYALNVEDIIDVAYQGSGQKANSPIGPKVFGYNPNAKSYEYNPEKAKELLKEAGYEKGLKLKLWTNDNPTRRDIAVIAQDQLKQVGIDVTIETLEWGAYLDGTARGDHDMFILGWVSVTGDADYGLEPLFNSENKGGAGNRSFYSNPKVDELLTKAKNSTNPDERKAYYFEAQEIIQEEAPIFTIAYTTQNIGKQKTVEGFEMHPAGHHKVYGAYKTK</sequence>
<evidence type="ECO:0000256" key="2">
    <source>
        <dbReference type="ARBA" id="ARBA00022448"/>
    </source>
</evidence>
<evidence type="ECO:0000256" key="1">
    <source>
        <dbReference type="ARBA" id="ARBA00005695"/>
    </source>
</evidence>
<evidence type="ECO:0000256" key="3">
    <source>
        <dbReference type="ARBA" id="ARBA00022729"/>
    </source>
</evidence>